<protein>
    <recommendedName>
        <fullName evidence="3">Bacterial spore germination immunoglobulin-like domain-containing protein</fullName>
    </recommendedName>
</protein>
<evidence type="ECO:0008006" key="3">
    <source>
        <dbReference type="Google" id="ProtNLM"/>
    </source>
</evidence>
<comment type="caution">
    <text evidence="1">The sequence shown here is derived from an EMBL/GenBank/DDBJ whole genome shotgun (WGS) entry which is preliminary data.</text>
</comment>
<name>A0ABM9ELB4_9BACI</name>
<keyword evidence="2" id="KW-1185">Reference proteome</keyword>
<dbReference type="EMBL" id="CALBWS010000001">
    <property type="protein sequence ID" value="CAH2713384.1"/>
    <property type="molecule type" value="Genomic_DNA"/>
</dbReference>
<organism evidence="1 2">
    <name type="scientific">Neobacillus rhizosphaerae</name>
    <dbReference type="NCBI Taxonomy" id="2880965"/>
    <lineage>
        <taxon>Bacteria</taxon>
        <taxon>Bacillati</taxon>
        <taxon>Bacillota</taxon>
        <taxon>Bacilli</taxon>
        <taxon>Bacillales</taxon>
        <taxon>Bacillaceae</taxon>
        <taxon>Neobacillus</taxon>
    </lineage>
</organism>
<proteinExistence type="predicted"/>
<dbReference type="Proteomes" id="UP000838308">
    <property type="component" value="Unassembled WGS sequence"/>
</dbReference>
<evidence type="ECO:0000313" key="2">
    <source>
        <dbReference type="Proteomes" id="UP000838308"/>
    </source>
</evidence>
<gene>
    <name evidence="1" type="ORF">BACCIP111895_00519</name>
</gene>
<dbReference type="RefSeq" id="WP_248733705.1">
    <property type="nucleotide sequence ID" value="NZ_CALBWS010000001.1"/>
</dbReference>
<reference evidence="1" key="1">
    <citation type="submission" date="2022-04" db="EMBL/GenBank/DDBJ databases">
        <authorList>
            <person name="Criscuolo A."/>
        </authorList>
    </citation>
    <scope>NUCLEOTIDE SEQUENCE</scope>
    <source>
        <strain evidence="1">CIP111895</strain>
    </source>
</reference>
<evidence type="ECO:0000313" key="1">
    <source>
        <dbReference type="EMBL" id="CAH2713384.1"/>
    </source>
</evidence>
<accession>A0ABM9ELB4</accession>
<sequence length="148" mass="16715">MKRIIPNTALIFLMIGIATGCLKDVSNPETKSKIVLVKQQRKIQTETIPVYNQNLKEIPTLYVHHKINDKQVLVECIVTGISFRETDRTKQKVGKLVVWVDGKRNFEVDSAAFIIKGLPAGSHKLKLEVVKLNNESYGLAKEFMVNIP</sequence>
<dbReference type="PROSITE" id="PS51257">
    <property type="entry name" value="PROKAR_LIPOPROTEIN"/>
    <property type="match status" value="1"/>
</dbReference>